<dbReference type="AlphaFoldDB" id="A0AAV5GG55"/>
<dbReference type="PANTHER" id="PTHR31630:SF6">
    <property type="entry name" value="PHYTANOYL-COA DIOXYGENASE-RELATED"/>
    <property type="match status" value="1"/>
</dbReference>
<accession>A0AAV5GG55</accession>
<dbReference type="InterPro" id="IPR008775">
    <property type="entry name" value="Phytyl_CoA_dOase-like"/>
</dbReference>
<evidence type="ECO:0000313" key="2">
    <source>
        <dbReference type="Proteomes" id="UP001342314"/>
    </source>
</evidence>
<dbReference type="PANTHER" id="PTHR31630">
    <property type="entry name" value="PHYTANOYL-COA DIOXYGENASE-RELATED-RELATED"/>
    <property type="match status" value="1"/>
</dbReference>
<keyword evidence="2" id="KW-1185">Reference proteome</keyword>
<dbReference type="SUPFAM" id="SSF51197">
    <property type="entry name" value="Clavaminate synthase-like"/>
    <property type="match status" value="1"/>
</dbReference>
<organism evidence="1 2">
    <name type="scientific">Rhodotorula paludigena</name>
    <dbReference type="NCBI Taxonomy" id="86838"/>
    <lineage>
        <taxon>Eukaryota</taxon>
        <taxon>Fungi</taxon>
        <taxon>Dikarya</taxon>
        <taxon>Basidiomycota</taxon>
        <taxon>Pucciniomycotina</taxon>
        <taxon>Microbotryomycetes</taxon>
        <taxon>Sporidiobolales</taxon>
        <taxon>Sporidiobolaceae</taxon>
        <taxon>Rhodotorula</taxon>
    </lineage>
</organism>
<evidence type="ECO:0008006" key="3">
    <source>
        <dbReference type="Google" id="ProtNLM"/>
    </source>
</evidence>
<comment type="caution">
    <text evidence="1">The sequence shown here is derived from an EMBL/GenBank/DDBJ whole genome shotgun (WGS) entry which is preliminary data.</text>
</comment>
<dbReference type="Pfam" id="PF05721">
    <property type="entry name" value="PhyH"/>
    <property type="match status" value="1"/>
</dbReference>
<proteinExistence type="predicted"/>
<reference evidence="1 2" key="1">
    <citation type="submission" date="2021-12" db="EMBL/GenBank/DDBJ databases">
        <title>High titer production of polyol ester of fatty acids by Rhodotorula paludigena BS15 towards product separation-free biomass refinery.</title>
        <authorList>
            <person name="Mano J."/>
            <person name="Ono H."/>
            <person name="Tanaka T."/>
            <person name="Naito K."/>
            <person name="Sushida H."/>
            <person name="Ike M."/>
            <person name="Tokuyasu K."/>
            <person name="Kitaoka M."/>
        </authorList>
    </citation>
    <scope>NUCLEOTIDE SEQUENCE [LARGE SCALE GENOMIC DNA]</scope>
    <source>
        <strain evidence="1 2">BS15</strain>
    </source>
</reference>
<protein>
    <recommendedName>
        <fullName evidence="3">Phytanoyl-CoA dioxygenase</fullName>
    </recommendedName>
</protein>
<gene>
    <name evidence="1" type="ORF">Rhopal_002561-T1</name>
</gene>
<evidence type="ECO:0000313" key="1">
    <source>
        <dbReference type="EMBL" id="GJN89574.1"/>
    </source>
</evidence>
<sequence>MSSSAPSWKRDLEEHGFAIVRGVVTPERASEYVAAAHKWAGQFGWSAEDRSTWNTAHLPAGAAGVVSNYGTAHEKWVWEARIPSGPTDGGLVVLKGSHKLVKRYLDDHNGYKAEQDWGESNYYTFTEADIEWFRKQPGCTEIKVETEPGDLVLWDSRTIHWNRVPTGEVVRNAVYVCMCPKSMASAELLDKRKEYFENRLATSHWPAPYLVGTREAFGADLRDGKEDHLDHPRPLEEPVVTKRMLQLVGCEPY</sequence>
<name>A0AAV5GG55_9BASI</name>
<dbReference type="Gene3D" id="2.60.120.620">
    <property type="entry name" value="q2cbj1_9rhob like domain"/>
    <property type="match status" value="1"/>
</dbReference>
<dbReference type="EMBL" id="BQKY01000005">
    <property type="protein sequence ID" value="GJN89574.1"/>
    <property type="molecule type" value="Genomic_DNA"/>
</dbReference>
<dbReference type="Proteomes" id="UP001342314">
    <property type="component" value="Unassembled WGS sequence"/>
</dbReference>